<keyword evidence="2" id="KW-1133">Transmembrane helix</keyword>
<evidence type="ECO:0000313" key="5">
    <source>
        <dbReference type="Proteomes" id="UP000830552"/>
    </source>
</evidence>
<keyword evidence="3" id="KW-0732">Signal</keyword>
<dbReference type="InterPro" id="IPR016032">
    <property type="entry name" value="Sig_transdc_resp-reg_C-effctor"/>
</dbReference>
<name>A0ABY4K6F1_9FLAO</name>
<gene>
    <name evidence="4" type="ORF">M0D58_02180</name>
</gene>
<evidence type="ECO:0008006" key="6">
    <source>
        <dbReference type="Google" id="ProtNLM"/>
    </source>
</evidence>
<dbReference type="EMBL" id="CP096203">
    <property type="protein sequence ID" value="UPQ76367.1"/>
    <property type="molecule type" value="Genomic_DNA"/>
</dbReference>
<dbReference type="SUPFAM" id="SSF46894">
    <property type="entry name" value="C-terminal effector domain of the bipartite response regulators"/>
    <property type="match status" value="1"/>
</dbReference>
<evidence type="ECO:0000256" key="1">
    <source>
        <dbReference type="PROSITE-ProRule" id="PRU00339"/>
    </source>
</evidence>
<sequence length="467" mass="54931">MKNVRLTLLLFLCVCITAYSQSRTSREEFKLKVKANSKLFTSDINKAYPEINGLIKTSRILKDSISEMQLLEKKCRYFYNKNLVDSLILSSYQLQNASERYEDVYYQAMANVYMAESFSINKFYDKAIVHLNKAYSLLQKNQSNSKKIFYAKANLLSSFANLYLDKGEPRKASQKIMEEIKSGKEIHDKNEYADFQYLNYSNLASIYAEYDIDSAFFFAQKSISIKPMVTAEEKSMASNFMVLGKYYKKKKEYEKSVENFHKALKIIHRTGVELNLNDSYLALQEIYTETGKKDSAAYYENKIKQKDLQILQSKYNSLQEVIHKDEEEQNKNRLRSFLIWIFSVIAVLAASVFFYMRLKKKKTIENNHNLHELYNHLITLIQNNDPGFMFAFENAFPEFSDKLLKINPELQQSEIEFCALLKLKLTTKEIARYTFIETRTVQNKKYRLRKKLEIPQSVDIYNWIDTI</sequence>
<dbReference type="PROSITE" id="PS50005">
    <property type="entry name" value="TPR"/>
    <property type="match status" value="1"/>
</dbReference>
<feature type="chain" id="PRO_5047154369" description="HTH luxR-type domain-containing protein" evidence="3">
    <location>
        <begin position="21"/>
        <end position="467"/>
    </location>
</feature>
<keyword evidence="1" id="KW-0802">TPR repeat</keyword>
<feature type="signal peptide" evidence="3">
    <location>
        <begin position="1"/>
        <end position="20"/>
    </location>
</feature>
<dbReference type="InterPro" id="IPR036388">
    <property type="entry name" value="WH-like_DNA-bd_sf"/>
</dbReference>
<accession>A0ABY4K6F1</accession>
<evidence type="ECO:0000256" key="3">
    <source>
        <dbReference type="SAM" id="SignalP"/>
    </source>
</evidence>
<dbReference type="Proteomes" id="UP000830552">
    <property type="component" value="Chromosome"/>
</dbReference>
<dbReference type="Gene3D" id="1.25.40.10">
    <property type="entry name" value="Tetratricopeptide repeat domain"/>
    <property type="match status" value="2"/>
</dbReference>
<keyword evidence="5" id="KW-1185">Reference proteome</keyword>
<feature type="transmembrane region" description="Helical" evidence="2">
    <location>
        <begin position="337"/>
        <end position="356"/>
    </location>
</feature>
<proteinExistence type="predicted"/>
<dbReference type="SUPFAM" id="SSF48452">
    <property type="entry name" value="TPR-like"/>
    <property type="match status" value="1"/>
</dbReference>
<keyword evidence="2" id="KW-0812">Transmembrane</keyword>
<dbReference type="Gene3D" id="1.10.10.10">
    <property type="entry name" value="Winged helix-like DNA-binding domain superfamily/Winged helix DNA-binding domain"/>
    <property type="match status" value="1"/>
</dbReference>
<dbReference type="InterPro" id="IPR011990">
    <property type="entry name" value="TPR-like_helical_dom_sf"/>
</dbReference>
<evidence type="ECO:0000313" key="4">
    <source>
        <dbReference type="EMBL" id="UPQ76367.1"/>
    </source>
</evidence>
<dbReference type="InterPro" id="IPR019734">
    <property type="entry name" value="TPR_rpt"/>
</dbReference>
<dbReference type="RefSeq" id="WP_248393304.1">
    <property type="nucleotide sequence ID" value="NZ_CP096203.1"/>
</dbReference>
<evidence type="ECO:0000256" key="2">
    <source>
        <dbReference type="SAM" id="Phobius"/>
    </source>
</evidence>
<feature type="repeat" description="TPR" evidence="1">
    <location>
        <begin position="237"/>
        <end position="270"/>
    </location>
</feature>
<reference evidence="4" key="1">
    <citation type="submission" date="2022-04" db="EMBL/GenBank/DDBJ databases">
        <title>Evolutionary, genomic, and biogeographic characterization of Chryseobacterium nepalense represented by a plastic-degrading bacterium AC3.</title>
        <authorList>
            <person name="Yin Z."/>
            <person name="Liu X."/>
            <person name="Wang D."/>
            <person name="Xie Z."/>
        </authorList>
    </citation>
    <scope>NUCLEOTIDE SEQUENCE</scope>
    <source>
        <strain evidence="4">AC3</strain>
    </source>
</reference>
<protein>
    <recommendedName>
        <fullName evidence="6">HTH luxR-type domain-containing protein</fullName>
    </recommendedName>
</protein>
<organism evidence="4 5">
    <name type="scientific">Chryseobacterium nepalense</name>
    <dbReference type="NCBI Taxonomy" id="1854498"/>
    <lineage>
        <taxon>Bacteria</taxon>
        <taxon>Pseudomonadati</taxon>
        <taxon>Bacteroidota</taxon>
        <taxon>Flavobacteriia</taxon>
        <taxon>Flavobacteriales</taxon>
        <taxon>Weeksellaceae</taxon>
        <taxon>Chryseobacterium group</taxon>
        <taxon>Chryseobacterium</taxon>
    </lineage>
</organism>
<keyword evidence="2" id="KW-0472">Membrane</keyword>